<evidence type="ECO:0000313" key="2">
    <source>
        <dbReference type="Proteomes" id="UP001652395"/>
    </source>
</evidence>
<protein>
    <submittedName>
        <fullName evidence="1">Uncharacterized protein</fullName>
    </submittedName>
</protein>
<reference evidence="1 2" key="1">
    <citation type="journal article" date="2021" name="ISME Commun">
        <title>Automated analysis of genomic sequences facilitates high-throughput and comprehensive description of bacteria.</title>
        <authorList>
            <person name="Hitch T.C.A."/>
        </authorList>
    </citation>
    <scope>NUCLEOTIDE SEQUENCE [LARGE SCALE GENOMIC DNA]</scope>
    <source>
        <strain evidence="2">f_CCE</strain>
    </source>
</reference>
<sequence length="62" mass="7148">KPPFSFYHTRKRGFVHNLFTHAFVLPDLPEVSAETAVSDPFIRRFLRSGSRIGRNDKNASMQ</sequence>
<organism evidence="1 2">
    <name type="scientific">Alitiscatomonas aceti</name>
    <dbReference type="NCBI Taxonomy" id="2981724"/>
    <lineage>
        <taxon>Bacteria</taxon>
        <taxon>Bacillati</taxon>
        <taxon>Bacillota</taxon>
        <taxon>Clostridia</taxon>
        <taxon>Lachnospirales</taxon>
        <taxon>Lachnospiraceae</taxon>
        <taxon>Alitiscatomonas</taxon>
    </lineage>
</organism>
<feature type="non-terminal residue" evidence="1">
    <location>
        <position position="1"/>
    </location>
</feature>
<accession>A0ABT2V0L5</accession>
<dbReference type="RefSeq" id="WP_262563100.1">
    <property type="nucleotide sequence ID" value="NZ_JAOQJF010000021.1"/>
</dbReference>
<keyword evidence="2" id="KW-1185">Reference proteome</keyword>
<gene>
    <name evidence="1" type="ORF">OCV69_10885</name>
</gene>
<evidence type="ECO:0000313" key="1">
    <source>
        <dbReference type="EMBL" id="MCU6800428.1"/>
    </source>
</evidence>
<name>A0ABT2V0L5_9FIRM</name>
<proteinExistence type="predicted"/>
<comment type="caution">
    <text evidence="1">The sequence shown here is derived from an EMBL/GenBank/DDBJ whole genome shotgun (WGS) entry which is preliminary data.</text>
</comment>
<dbReference type="Proteomes" id="UP001652395">
    <property type="component" value="Unassembled WGS sequence"/>
</dbReference>
<dbReference type="EMBL" id="JAOQJF010000021">
    <property type="protein sequence ID" value="MCU6800428.1"/>
    <property type="molecule type" value="Genomic_DNA"/>
</dbReference>